<reference evidence="1 2" key="1">
    <citation type="submission" date="2018-09" db="EMBL/GenBank/DDBJ databases">
        <authorList>
            <person name="Zhu H."/>
        </authorList>
    </citation>
    <scope>NUCLEOTIDE SEQUENCE [LARGE SCALE GENOMIC DNA]</scope>
    <source>
        <strain evidence="1 2">K2W22B-5</strain>
    </source>
</reference>
<evidence type="ECO:0000313" key="2">
    <source>
        <dbReference type="Proteomes" id="UP000283458"/>
    </source>
</evidence>
<sequence length="277" mass="28940">MAVQTFNPTDLSQSATNWAVAQRIVGPFAPHAQVTPNLTLALDPGFLLSGTTLTEVNAQNVGPFAPPSSGFRIDRVVIDRSTGAASIVTGAANSLTPPAIPSGKLPVARVLLQATTDAITNAVIVDERALSDLTPPLTNPVICRAYLGANQTIPVSSGWTKINIANIDFNIGNGYDTVNKWFLPNLAGYYQINASLAYASVPAGGIIQTEIFKNGNRNSAAVSQAATTGTLASGLSDIVYLNGTSDYVDVRTLQTTNQALTLFGQSLASWFSASKVG</sequence>
<accession>A0A418W2Q5</accession>
<dbReference type="RefSeq" id="WP_119829945.1">
    <property type="nucleotide sequence ID" value="NZ_QYUL01000001.1"/>
</dbReference>
<name>A0A418W2Q5_9PROT</name>
<evidence type="ECO:0008006" key="3">
    <source>
        <dbReference type="Google" id="ProtNLM"/>
    </source>
</evidence>
<dbReference type="EMBL" id="QYUL01000001">
    <property type="protein sequence ID" value="RJF84303.1"/>
    <property type="molecule type" value="Genomic_DNA"/>
</dbReference>
<dbReference type="InterPro" id="IPR008983">
    <property type="entry name" value="Tumour_necrosis_fac-like_dom"/>
</dbReference>
<proteinExistence type="predicted"/>
<gene>
    <name evidence="1" type="ORF">D3877_06975</name>
</gene>
<keyword evidence="2" id="KW-1185">Reference proteome</keyword>
<dbReference type="Gene3D" id="2.60.120.40">
    <property type="match status" value="1"/>
</dbReference>
<comment type="caution">
    <text evidence="1">The sequence shown here is derived from an EMBL/GenBank/DDBJ whole genome shotgun (WGS) entry which is preliminary data.</text>
</comment>
<protein>
    <recommendedName>
        <fullName evidence="3">C1q domain-containing protein</fullName>
    </recommendedName>
</protein>
<dbReference type="AlphaFoldDB" id="A0A418W2Q5"/>
<dbReference type="OrthoDB" id="7302000at2"/>
<dbReference type="Proteomes" id="UP000283458">
    <property type="component" value="Unassembled WGS sequence"/>
</dbReference>
<organism evidence="1 2">
    <name type="scientific">Azospirillum cavernae</name>
    <dbReference type="NCBI Taxonomy" id="2320860"/>
    <lineage>
        <taxon>Bacteria</taxon>
        <taxon>Pseudomonadati</taxon>
        <taxon>Pseudomonadota</taxon>
        <taxon>Alphaproteobacteria</taxon>
        <taxon>Rhodospirillales</taxon>
        <taxon>Azospirillaceae</taxon>
        <taxon>Azospirillum</taxon>
    </lineage>
</organism>
<dbReference type="SUPFAM" id="SSF49842">
    <property type="entry name" value="TNF-like"/>
    <property type="match status" value="1"/>
</dbReference>
<evidence type="ECO:0000313" key="1">
    <source>
        <dbReference type="EMBL" id="RJF84303.1"/>
    </source>
</evidence>